<evidence type="ECO:0000256" key="8">
    <source>
        <dbReference type="SAM" id="Phobius"/>
    </source>
</evidence>
<dbReference type="PANTHER" id="PTHR42703">
    <property type="entry name" value="NADH DEHYDROGENASE"/>
    <property type="match status" value="1"/>
</dbReference>
<feature type="transmembrane region" description="Helical" evidence="8">
    <location>
        <begin position="151"/>
        <end position="170"/>
    </location>
</feature>
<keyword evidence="4 7" id="KW-0812">Transmembrane</keyword>
<feature type="transmembrane region" description="Helical" evidence="8">
    <location>
        <begin position="439"/>
        <end position="457"/>
    </location>
</feature>
<evidence type="ECO:0000256" key="2">
    <source>
        <dbReference type="ARBA" id="ARBA00005346"/>
    </source>
</evidence>
<comment type="caution">
    <text evidence="10">The sequence shown here is derived from an EMBL/GenBank/DDBJ whole genome shotgun (WGS) entry which is preliminary data.</text>
</comment>
<evidence type="ECO:0000259" key="9">
    <source>
        <dbReference type="Pfam" id="PF00361"/>
    </source>
</evidence>
<evidence type="ECO:0000256" key="6">
    <source>
        <dbReference type="ARBA" id="ARBA00023136"/>
    </source>
</evidence>
<dbReference type="AlphaFoldDB" id="A0A0R3K3D4"/>
<feature type="transmembrane region" description="Helical" evidence="8">
    <location>
        <begin position="320"/>
        <end position="339"/>
    </location>
</feature>
<proteinExistence type="inferred from homology"/>
<feature type="transmembrane region" description="Helical" evidence="8">
    <location>
        <begin position="6"/>
        <end position="22"/>
    </location>
</feature>
<feature type="transmembrane region" description="Helical" evidence="8">
    <location>
        <begin position="360"/>
        <end position="381"/>
    </location>
</feature>
<dbReference type="InterPro" id="IPR001750">
    <property type="entry name" value="ND/Mrp_TM"/>
</dbReference>
<dbReference type="InterPro" id="IPR050586">
    <property type="entry name" value="CPA3_Na-H_Antiporter_D"/>
</dbReference>
<feature type="domain" description="NADH:quinone oxidoreductase/Mrp antiporter transmembrane" evidence="9">
    <location>
        <begin position="116"/>
        <end position="398"/>
    </location>
</feature>
<feature type="transmembrane region" description="Helical" evidence="8">
    <location>
        <begin position="293"/>
        <end position="314"/>
    </location>
</feature>
<feature type="transmembrane region" description="Helical" evidence="8">
    <location>
        <begin position="27"/>
        <end position="46"/>
    </location>
</feature>
<keyword evidence="3" id="KW-1003">Cell membrane</keyword>
<dbReference type="OrthoDB" id="9807568at2"/>
<evidence type="ECO:0000256" key="7">
    <source>
        <dbReference type="RuleBase" id="RU000320"/>
    </source>
</evidence>
<comment type="subcellular location">
    <subcellularLocation>
        <location evidence="1">Cell membrane</location>
        <topology evidence="1">Multi-pass membrane protein</topology>
    </subcellularLocation>
    <subcellularLocation>
        <location evidence="7">Membrane</location>
        <topology evidence="7">Multi-pass membrane protein</topology>
    </subcellularLocation>
</comment>
<evidence type="ECO:0000313" key="11">
    <source>
        <dbReference type="Proteomes" id="UP000052015"/>
    </source>
</evidence>
<reference evidence="10 11" key="1">
    <citation type="submission" date="2015-09" db="EMBL/GenBank/DDBJ databases">
        <title>Draft genome sequence of a Caloramator mitchellensis, a moderate thermophile from the Great Artesian Basin of Australia.</title>
        <authorList>
            <person name="Patel B.K."/>
        </authorList>
    </citation>
    <scope>NUCLEOTIDE SEQUENCE [LARGE SCALE GENOMIC DNA]</scope>
    <source>
        <strain evidence="10 11">VF08</strain>
    </source>
</reference>
<evidence type="ECO:0000256" key="5">
    <source>
        <dbReference type="ARBA" id="ARBA00022989"/>
    </source>
</evidence>
<feature type="transmembrane region" description="Helical" evidence="8">
    <location>
        <begin position="230"/>
        <end position="253"/>
    </location>
</feature>
<organism evidence="10 11">
    <name type="scientific">Caloramator mitchellensis</name>
    <dbReference type="NCBI Taxonomy" id="908809"/>
    <lineage>
        <taxon>Bacteria</taxon>
        <taxon>Bacillati</taxon>
        <taxon>Bacillota</taxon>
        <taxon>Clostridia</taxon>
        <taxon>Eubacteriales</taxon>
        <taxon>Clostridiaceae</taxon>
        <taxon>Caloramator</taxon>
    </lineage>
</organism>
<evidence type="ECO:0000256" key="3">
    <source>
        <dbReference type="ARBA" id="ARBA00022475"/>
    </source>
</evidence>
<evidence type="ECO:0000313" key="10">
    <source>
        <dbReference type="EMBL" id="KRQ87924.1"/>
    </source>
</evidence>
<gene>
    <name evidence="10" type="primary">mnhD1</name>
    <name evidence="10" type="ORF">ABG79_00089</name>
</gene>
<dbReference type="STRING" id="908809.ABG79_00089"/>
<dbReference type="PATRIC" id="fig|908809.3.peg.90"/>
<keyword evidence="6 8" id="KW-0472">Membrane</keyword>
<feature type="transmembrane region" description="Helical" evidence="8">
    <location>
        <begin position="195"/>
        <end position="218"/>
    </location>
</feature>
<dbReference type="Proteomes" id="UP000052015">
    <property type="component" value="Unassembled WGS sequence"/>
</dbReference>
<dbReference type="GO" id="GO:0005886">
    <property type="term" value="C:plasma membrane"/>
    <property type="evidence" value="ECO:0007669"/>
    <property type="project" value="UniProtKB-SubCell"/>
</dbReference>
<sequence length="487" mass="53512">MNSVVFLVVIPLIAAFLSLFFGKNNKILSYLVTVFNLAFSIMVLFSNSIPFNVAIGGWRAPYGINFVVTDLTIFFLLLVNLAALLALTTIRSDREYQFYSFYFVLLAATNGMVLTGDMFNFFLFVELSTFAVAGLVAYKKNRLSTGAALKYLILSSTASMFSLAAIGLIYKTLGTLNFADIANKVKDLNPASSSLILILFVSSMLVELKIFPFNMWVVKAYEASTTAVNLFIHGMLGTAGVYAALRIILMIFANDGLKFNADVNISMILTVFAFVTVIISEIGALNEKNLKKILAFSSMAQLGVVLFGISLGSFDAIKGVFYVVLSNYLAKFVMFMVAKEFSKVSGSLNYDEMKGLGRKYPMLAISFTIAALSLMGIPYFAGFWGKLSIIGNAILFGKAGVIGSILILIASVIEGVYYLRISHTFFVEGEEKEIKISRVNCLIPMIIAIVIIIIGIYPNSVENIIVSLINEIQNVQENYIRLILSIK</sequence>
<feature type="transmembrane region" description="Helical" evidence="8">
    <location>
        <begin position="99"/>
        <end position="115"/>
    </location>
</feature>
<dbReference type="EMBL" id="LKHP01000001">
    <property type="protein sequence ID" value="KRQ87924.1"/>
    <property type="molecule type" value="Genomic_DNA"/>
</dbReference>
<name>A0A0R3K3D4_CALMK</name>
<dbReference type="RefSeq" id="WP_057975975.1">
    <property type="nucleotide sequence ID" value="NZ_LKHP01000001.1"/>
</dbReference>
<evidence type="ECO:0000256" key="1">
    <source>
        <dbReference type="ARBA" id="ARBA00004651"/>
    </source>
</evidence>
<dbReference type="Pfam" id="PF00361">
    <property type="entry name" value="Proton_antipo_M"/>
    <property type="match status" value="1"/>
</dbReference>
<dbReference type="PANTHER" id="PTHR42703:SF1">
    <property type="entry name" value="NA(+)_H(+) ANTIPORTER SUBUNIT D1"/>
    <property type="match status" value="1"/>
</dbReference>
<keyword evidence="5 8" id="KW-1133">Transmembrane helix</keyword>
<protein>
    <submittedName>
        <fullName evidence="10">Na(+)/H(+) antiporter subunit D1</fullName>
    </submittedName>
</protein>
<comment type="similarity">
    <text evidence="2">Belongs to the CPA3 antiporters (TC 2.A.63) subunit D family.</text>
</comment>
<keyword evidence="11" id="KW-1185">Reference proteome</keyword>
<feature type="transmembrane region" description="Helical" evidence="8">
    <location>
        <begin position="66"/>
        <end position="87"/>
    </location>
</feature>
<feature type="transmembrane region" description="Helical" evidence="8">
    <location>
        <begin position="393"/>
        <end position="419"/>
    </location>
</feature>
<accession>A0A0R3K3D4</accession>
<feature type="transmembrane region" description="Helical" evidence="8">
    <location>
        <begin position="265"/>
        <end position="286"/>
    </location>
</feature>
<feature type="transmembrane region" description="Helical" evidence="8">
    <location>
        <begin position="121"/>
        <end position="139"/>
    </location>
</feature>
<evidence type="ECO:0000256" key="4">
    <source>
        <dbReference type="ARBA" id="ARBA00022692"/>
    </source>
</evidence>